<dbReference type="InterPro" id="IPR056436">
    <property type="entry name" value="Znf-C2H2_ZIC1-5/GLI1-3-like"/>
</dbReference>
<evidence type="ECO:0000256" key="4">
    <source>
        <dbReference type="ARBA" id="ARBA00022737"/>
    </source>
</evidence>
<keyword evidence="4" id="KW-0677">Repeat</keyword>
<evidence type="ECO:0000256" key="1">
    <source>
        <dbReference type="ARBA" id="ARBA00004123"/>
    </source>
</evidence>
<name>A0A1I8Q3Q5_STOCA</name>
<feature type="domain" description="C2H2-type" evidence="11">
    <location>
        <begin position="665"/>
        <end position="694"/>
    </location>
</feature>
<keyword evidence="6" id="KW-0862">Zinc</keyword>
<feature type="domain" description="C2H2-type" evidence="11">
    <location>
        <begin position="635"/>
        <end position="664"/>
    </location>
</feature>
<sequence>MSSSLKISNPNLSIPTMKSFKMFHDLHPNAPSTPPYTPGLAGGGINIEPSTAVEEEEHDTNYRPLKSANSPGNNGHITSITAAVGSCNLMSPPHTLNGSRGQGEHFRASMCNLKALSNACNYGDFASADVHFPDFSQLTFGNAETPTSIYGSGGDMHFGATQANNAEDNMMRGFEDEKCVNMSQYSQQQQPLQQTLGNREDVFRFEPEDIARLTETCQFEEGPHEANSLMMMPHTPYTPQTPYTPYAASYMPFTPSSQQQNQQQTQQANDYQFCATSTSYAQQQAECATQLATTVMQDFPSVGYNLDIEYYNYDDINCQSKEQSPCSSPPLDPWMSLNLNEAPTCSQDSPKIMNTSYEYMPQQHSYEPSIKQEAAGKLPSMMSTFGTPKYEPLNSFAYNDYDNHSQSLPQQRGHVYSPPSHNESVTDTHYNPNLNNFNAMAEDFENCNMLNLEKPNRDHKVIWTIDELDEFNDFNAVGQMQANSLNLNHCQFHQQPNEDEDEEDIEDYGELLENEEEVFLMPEDKDNDEVFLVEKPKHVKNRRKRHAAQIETSQDIVPSLEDFPTGPMVCLWTDCNEEFPNQTEFVCHIEKKHVDVKRGEDFSCFWVDCPRRYKPFNARYKLLIHMRVHSGEKPNKCPFPSCNKAFSRLENLKIHQRSHTGERPYGCQYKGCLKAFSNSSDRAKHQRTHYDTKPYACQSPGCTKRYTDPSSLRKHVKNHDLRNANGHLGRRKSSSNAATNGQGGSKKGNAGKTRRHSESSLLQAKGGNGGLGKNKMSQQSLTPSSASSATTLTKSAMLMANINRPALPLSIGVGDGNGCGQQQKPRSINCSEISSLLMVNNNYENKQNVVGMYQQRQQQQQSSVAPTQLPLATSAANRNSMNFNELSNCIVTIEQHNNHDAVAAAGAAASSNIIDVDVNVNVSGIITTTTYNLVGSSLSLGTERRNSSDSVISNSSNGSHTSINHMNDFQQMLMLQQATSTTPMGNEHHHQHHPPQQQQQQANVVASGETASTTASQTLTCDMSQANNCGSSRSNNRNNVITTNSISVLGRSSNGEAARATPNSNAAVDDESSEFVSFEYVKKLLSETFDCMDEDNNCEHHANGTNSSSKMGKTSTNVATSLTTAGGSGGCVVIGDVTTPVATIGASIVVISADKPKPTTITTASTSATAAVAATVNEIASTNVSNEHLHNESSSSSSSSSTLSTVEDDDEEFAKHFDMEYLQSFM</sequence>
<dbReference type="InterPro" id="IPR036236">
    <property type="entry name" value="Znf_C2H2_sf"/>
</dbReference>
<dbReference type="AlphaFoldDB" id="A0A1I8Q3Q5"/>
<dbReference type="STRING" id="35570.A0A1I8Q3Q5"/>
<dbReference type="FunFam" id="3.30.160.60:FF:000019">
    <property type="entry name" value="GLI family zinc finger 3"/>
    <property type="match status" value="1"/>
</dbReference>
<evidence type="ECO:0000313" key="12">
    <source>
        <dbReference type="EnsemblMetazoa" id="SCAU013614-PA"/>
    </source>
</evidence>
<dbReference type="FunFam" id="3.30.160.60:FF:000048">
    <property type="entry name" value="GLI family zinc finger 3"/>
    <property type="match status" value="1"/>
</dbReference>
<feature type="compositionally biased region" description="Low complexity" evidence="10">
    <location>
        <begin position="1192"/>
        <end position="1205"/>
    </location>
</feature>
<comment type="subcellular location">
    <subcellularLocation>
        <location evidence="1">Nucleus</location>
    </subcellularLocation>
</comment>
<dbReference type="Gene3D" id="3.30.160.60">
    <property type="entry name" value="Classic Zinc Finger"/>
    <property type="match status" value="5"/>
</dbReference>
<dbReference type="FunFam" id="3.30.160.60:FF:000359">
    <property type="entry name" value="GLIS family zinc finger 2"/>
    <property type="match status" value="1"/>
</dbReference>
<dbReference type="PANTHER" id="PTHR45718:SF8">
    <property type="entry name" value="GLIS FAMILY ZINC FINGER 2"/>
    <property type="match status" value="1"/>
</dbReference>
<dbReference type="Pfam" id="PF00096">
    <property type="entry name" value="zf-C2H2"/>
    <property type="match status" value="2"/>
</dbReference>
<dbReference type="GO" id="GO:0000981">
    <property type="term" value="F:DNA-binding transcription factor activity, RNA polymerase II-specific"/>
    <property type="evidence" value="ECO:0007669"/>
    <property type="project" value="TreeGrafter"/>
</dbReference>
<keyword evidence="5 9" id="KW-0863">Zinc-finger</keyword>
<dbReference type="PROSITE" id="PS50157">
    <property type="entry name" value="ZINC_FINGER_C2H2_2"/>
    <property type="match status" value="4"/>
</dbReference>
<evidence type="ECO:0000256" key="6">
    <source>
        <dbReference type="ARBA" id="ARBA00022833"/>
    </source>
</evidence>
<dbReference type="FunFam" id="3.30.160.60:FF:000031">
    <property type="entry name" value="GLI family zinc finger 3"/>
    <property type="match status" value="1"/>
</dbReference>
<dbReference type="Pfam" id="PF23561">
    <property type="entry name" value="zf-C2H2_15"/>
    <property type="match status" value="1"/>
</dbReference>
<feature type="domain" description="C2H2-type" evidence="11">
    <location>
        <begin position="607"/>
        <end position="634"/>
    </location>
</feature>
<dbReference type="GO" id="GO:0140297">
    <property type="term" value="F:DNA-binding transcription factor binding"/>
    <property type="evidence" value="ECO:0007669"/>
    <property type="project" value="UniProtKB-ARBA"/>
</dbReference>
<keyword evidence="3" id="KW-0479">Metal-binding</keyword>
<feature type="compositionally biased region" description="Low complexity" evidence="10">
    <location>
        <begin position="773"/>
        <end position="788"/>
    </location>
</feature>
<dbReference type="GO" id="GO:0000978">
    <property type="term" value="F:RNA polymerase II cis-regulatory region sequence-specific DNA binding"/>
    <property type="evidence" value="ECO:0007669"/>
    <property type="project" value="TreeGrafter"/>
</dbReference>
<evidence type="ECO:0000259" key="11">
    <source>
        <dbReference type="PROSITE" id="PS50157"/>
    </source>
</evidence>
<keyword evidence="13" id="KW-1185">Reference proteome</keyword>
<dbReference type="InterPro" id="IPR013087">
    <property type="entry name" value="Znf_C2H2_type"/>
</dbReference>
<dbReference type="InterPro" id="IPR043359">
    <property type="entry name" value="GLI-like"/>
</dbReference>
<dbReference type="KEGG" id="scac:106082612"/>
<dbReference type="SUPFAM" id="SSF57667">
    <property type="entry name" value="beta-beta-alpha zinc fingers"/>
    <property type="match status" value="3"/>
</dbReference>
<dbReference type="Proteomes" id="UP000095300">
    <property type="component" value="Unassembled WGS sequence"/>
</dbReference>
<dbReference type="GO" id="GO:0000122">
    <property type="term" value="P:negative regulation of transcription by RNA polymerase II"/>
    <property type="evidence" value="ECO:0007669"/>
    <property type="project" value="UniProtKB-ARBA"/>
</dbReference>
<dbReference type="OrthoDB" id="3214149at2759"/>
<evidence type="ECO:0000256" key="7">
    <source>
        <dbReference type="ARBA" id="ARBA00023125"/>
    </source>
</evidence>
<dbReference type="GO" id="GO:0005634">
    <property type="term" value="C:nucleus"/>
    <property type="evidence" value="ECO:0007669"/>
    <property type="project" value="UniProtKB-SubCell"/>
</dbReference>
<comment type="similarity">
    <text evidence="2">Belongs to the GLI C2H2-type zinc-finger protein family.</text>
</comment>
<gene>
    <name evidence="12" type="primary">106082612</name>
</gene>
<feature type="region of interest" description="Disordered" evidence="10">
    <location>
        <begin position="707"/>
        <end position="788"/>
    </location>
</feature>
<dbReference type="PANTHER" id="PTHR45718">
    <property type="entry name" value="TRANSCRIPTIONAL ACTIVATOR CUBITUS INTERRUPTUS"/>
    <property type="match status" value="1"/>
</dbReference>
<dbReference type="VEuPathDB" id="VectorBase:SCAU013614"/>
<feature type="region of interest" description="Disordered" evidence="10">
    <location>
        <begin position="1184"/>
        <end position="1209"/>
    </location>
</feature>
<evidence type="ECO:0000256" key="10">
    <source>
        <dbReference type="SAM" id="MobiDB-lite"/>
    </source>
</evidence>
<reference evidence="12" key="1">
    <citation type="submission" date="2020-05" db="UniProtKB">
        <authorList>
            <consortium name="EnsemblMetazoa"/>
        </authorList>
    </citation>
    <scope>IDENTIFICATION</scope>
    <source>
        <strain evidence="12">USDA</strain>
    </source>
</reference>
<evidence type="ECO:0000256" key="2">
    <source>
        <dbReference type="ARBA" id="ARBA00010831"/>
    </source>
</evidence>
<keyword evidence="7" id="KW-0238">DNA-binding</keyword>
<dbReference type="GO" id="GO:0008270">
    <property type="term" value="F:zinc ion binding"/>
    <property type="evidence" value="ECO:0007669"/>
    <property type="project" value="UniProtKB-KW"/>
</dbReference>
<dbReference type="EnsemblMetazoa" id="SCAU013614-RA">
    <property type="protein sequence ID" value="SCAU013614-PA"/>
    <property type="gene ID" value="SCAU013614"/>
</dbReference>
<evidence type="ECO:0000256" key="3">
    <source>
        <dbReference type="ARBA" id="ARBA00022723"/>
    </source>
</evidence>
<accession>A0A1I8Q3Q5</accession>
<keyword evidence="8" id="KW-0539">Nucleus</keyword>
<evidence type="ECO:0000256" key="9">
    <source>
        <dbReference type="PROSITE-ProRule" id="PRU00042"/>
    </source>
</evidence>
<feature type="region of interest" description="Disordered" evidence="10">
    <location>
        <begin position="939"/>
        <end position="964"/>
    </location>
</feature>
<organism evidence="12 13">
    <name type="scientific">Stomoxys calcitrans</name>
    <name type="common">Stable fly</name>
    <name type="synonym">Conops calcitrans</name>
    <dbReference type="NCBI Taxonomy" id="35570"/>
    <lineage>
        <taxon>Eukaryota</taxon>
        <taxon>Metazoa</taxon>
        <taxon>Ecdysozoa</taxon>
        <taxon>Arthropoda</taxon>
        <taxon>Hexapoda</taxon>
        <taxon>Insecta</taxon>
        <taxon>Pterygota</taxon>
        <taxon>Neoptera</taxon>
        <taxon>Endopterygota</taxon>
        <taxon>Diptera</taxon>
        <taxon>Brachycera</taxon>
        <taxon>Muscomorpha</taxon>
        <taxon>Muscoidea</taxon>
        <taxon>Muscidae</taxon>
        <taxon>Stomoxys</taxon>
    </lineage>
</organism>
<dbReference type="PROSITE" id="PS00028">
    <property type="entry name" value="ZINC_FINGER_C2H2_1"/>
    <property type="match status" value="4"/>
</dbReference>
<evidence type="ECO:0000313" key="13">
    <source>
        <dbReference type="Proteomes" id="UP000095300"/>
    </source>
</evidence>
<evidence type="ECO:0000256" key="8">
    <source>
        <dbReference type="ARBA" id="ARBA00023242"/>
    </source>
</evidence>
<feature type="region of interest" description="Disordered" evidence="10">
    <location>
        <begin position="980"/>
        <end position="1013"/>
    </location>
</feature>
<feature type="domain" description="C2H2-type" evidence="11">
    <location>
        <begin position="695"/>
        <end position="724"/>
    </location>
</feature>
<protein>
    <recommendedName>
        <fullName evidence="11">C2H2-type domain-containing protein</fullName>
    </recommendedName>
</protein>
<evidence type="ECO:0000256" key="5">
    <source>
        <dbReference type="ARBA" id="ARBA00022771"/>
    </source>
</evidence>
<proteinExistence type="inferred from homology"/>
<dbReference type="SMART" id="SM00355">
    <property type="entry name" value="ZnF_C2H2"/>
    <property type="match status" value="5"/>
</dbReference>
<feature type="compositionally biased region" description="Low complexity" evidence="10">
    <location>
        <begin position="948"/>
        <end position="964"/>
    </location>
</feature>